<keyword evidence="4" id="KW-0808">Transferase</keyword>
<evidence type="ECO:0000259" key="2">
    <source>
        <dbReference type="PROSITE" id="PS50404"/>
    </source>
</evidence>
<dbReference type="Pfam" id="PF00043">
    <property type="entry name" value="GST_C"/>
    <property type="match status" value="1"/>
</dbReference>
<dbReference type="GO" id="GO:0016740">
    <property type="term" value="F:transferase activity"/>
    <property type="evidence" value="ECO:0007669"/>
    <property type="project" value="UniProtKB-KW"/>
</dbReference>
<dbReference type="SUPFAM" id="SSF47616">
    <property type="entry name" value="GST C-terminal domain-like"/>
    <property type="match status" value="1"/>
</dbReference>
<organism evidence="4">
    <name type="scientific">Pseudomonas marincola</name>
    <dbReference type="NCBI Taxonomy" id="437900"/>
    <lineage>
        <taxon>Bacteria</taxon>
        <taxon>Pseudomonadati</taxon>
        <taxon>Pseudomonadota</taxon>
        <taxon>Gammaproteobacteria</taxon>
        <taxon>Pseudomonadales</taxon>
        <taxon>Pseudomonadaceae</taxon>
        <taxon>Pseudomonas</taxon>
    </lineage>
</organism>
<dbReference type="Gene3D" id="1.20.1050.10">
    <property type="match status" value="1"/>
</dbReference>
<evidence type="ECO:0000259" key="3">
    <source>
        <dbReference type="PROSITE" id="PS50405"/>
    </source>
</evidence>
<evidence type="ECO:0000313" key="4">
    <source>
        <dbReference type="EMBL" id="VEV96094.1"/>
    </source>
</evidence>
<dbReference type="InterPro" id="IPR010987">
    <property type="entry name" value="Glutathione-S-Trfase_C-like"/>
</dbReference>
<dbReference type="InterPro" id="IPR004046">
    <property type="entry name" value="GST_C"/>
</dbReference>
<dbReference type="EMBL" id="LR215729">
    <property type="protein sequence ID" value="VEV96094.1"/>
    <property type="molecule type" value="Genomic_DNA"/>
</dbReference>
<reference evidence="4" key="1">
    <citation type="submission" date="2019-02" db="EMBL/GenBank/DDBJ databases">
        <authorList>
            <consortium name="Genoscope - CEA"/>
            <person name="William W."/>
        </authorList>
    </citation>
    <scope>NUCLEOTIDE SEQUENCE [LARGE SCALE GENOMIC DNA]</scope>
    <source>
        <strain evidence="4">YSy11</strain>
    </source>
</reference>
<dbReference type="FunFam" id="3.40.30.10:FF:000046">
    <property type="entry name" value="GSH-dependent disulfide bond oxidoreductase"/>
    <property type="match status" value="1"/>
</dbReference>
<accession>A0A653E207</accession>
<dbReference type="RefSeq" id="WP_150547756.1">
    <property type="nucleotide sequence ID" value="NZ_LR215729.2"/>
</dbReference>
<dbReference type="Pfam" id="PF02798">
    <property type="entry name" value="GST_N"/>
    <property type="match status" value="1"/>
</dbReference>
<gene>
    <name evidence="4" type="primary">yfcG</name>
    <name evidence="4" type="ORF">PMYSY11_1047</name>
</gene>
<proteinExistence type="inferred from homology"/>
<feature type="domain" description="GST C-terminal" evidence="3">
    <location>
        <begin position="90"/>
        <end position="214"/>
    </location>
</feature>
<dbReference type="PANTHER" id="PTHR44051">
    <property type="entry name" value="GLUTATHIONE S-TRANSFERASE-RELATED"/>
    <property type="match status" value="1"/>
</dbReference>
<dbReference type="InterPro" id="IPR040079">
    <property type="entry name" value="Glutathione_S-Trfase"/>
</dbReference>
<dbReference type="SFLD" id="SFLDG00358">
    <property type="entry name" value="Main_(cytGST)"/>
    <property type="match status" value="1"/>
</dbReference>
<dbReference type="AlphaFoldDB" id="A0A653E207"/>
<dbReference type="CDD" id="cd10291">
    <property type="entry name" value="GST_C_YfcG_like"/>
    <property type="match status" value="1"/>
</dbReference>
<feature type="domain" description="GST N-terminal" evidence="2">
    <location>
        <begin position="1"/>
        <end position="87"/>
    </location>
</feature>
<dbReference type="InterPro" id="IPR036249">
    <property type="entry name" value="Thioredoxin-like_sf"/>
</dbReference>
<name>A0A653E207_9PSED</name>
<dbReference type="SFLD" id="SFLDS00019">
    <property type="entry name" value="Glutathione_Transferase_(cytos"/>
    <property type="match status" value="1"/>
</dbReference>
<dbReference type="InterPro" id="IPR004045">
    <property type="entry name" value="Glutathione_S-Trfase_N"/>
</dbReference>
<dbReference type="Gene3D" id="3.40.30.10">
    <property type="entry name" value="Glutaredoxin"/>
    <property type="match status" value="1"/>
</dbReference>
<evidence type="ECO:0000256" key="1">
    <source>
        <dbReference type="RuleBase" id="RU003494"/>
    </source>
</evidence>
<dbReference type="CDD" id="cd03048">
    <property type="entry name" value="GST_N_Ure2p_like"/>
    <property type="match status" value="1"/>
</dbReference>
<dbReference type="InterPro" id="IPR036282">
    <property type="entry name" value="Glutathione-S-Trfase_C_sf"/>
</dbReference>
<protein>
    <submittedName>
        <fullName evidence="4">Putative S-transferase</fullName>
    </submittedName>
</protein>
<dbReference type="SFLD" id="SFLDG01151">
    <property type="entry name" value="Main.2:_Nu-like"/>
    <property type="match status" value="1"/>
</dbReference>
<dbReference type="SUPFAM" id="SSF52833">
    <property type="entry name" value="Thioredoxin-like"/>
    <property type="match status" value="1"/>
</dbReference>
<sequence>MIDLYYWTTPNGHKVSIFLEEAGLDYRVCPIHIGKGEQFAPEFLKIAPNNRIPAIVDHQPADGGEPLALFESGAILEYLADKSGQFLPTAVRARMQVLQWLHWQMGGLGPMAGQNHHFNRYAPEPVPYAIERYVKETARLYGVLDRQLDGREYVAGDYSVADMAIYPWARVWEGQKQRIEDFPNMALWLERMAARPAVQRAYAMALEVNPDAQALLTPEARKLLFGQGS</sequence>
<dbReference type="PANTHER" id="PTHR44051:SF19">
    <property type="entry name" value="DISULFIDE-BOND OXIDOREDUCTASE YFCG"/>
    <property type="match status" value="1"/>
</dbReference>
<comment type="similarity">
    <text evidence="1">Belongs to the GST superfamily.</text>
</comment>
<dbReference type="PROSITE" id="PS50404">
    <property type="entry name" value="GST_NTER"/>
    <property type="match status" value="1"/>
</dbReference>
<dbReference type="PROSITE" id="PS50405">
    <property type="entry name" value="GST_CTER"/>
    <property type="match status" value="1"/>
</dbReference>